<dbReference type="EMBL" id="BPVZ01000089">
    <property type="protein sequence ID" value="GKV30980.1"/>
    <property type="molecule type" value="Genomic_DNA"/>
</dbReference>
<dbReference type="AlphaFoldDB" id="A0AAV5L1I7"/>
<evidence type="ECO:0000313" key="2">
    <source>
        <dbReference type="Proteomes" id="UP001054252"/>
    </source>
</evidence>
<proteinExistence type="predicted"/>
<comment type="caution">
    <text evidence="1">The sequence shown here is derived from an EMBL/GenBank/DDBJ whole genome shotgun (WGS) entry which is preliminary data.</text>
</comment>
<gene>
    <name evidence="1" type="ORF">SLEP1_g39733</name>
</gene>
<accession>A0AAV5L1I7</accession>
<evidence type="ECO:0000313" key="1">
    <source>
        <dbReference type="EMBL" id="GKV30980.1"/>
    </source>
</evidence>
<sequence>MSTTQSIETVSIPNGADQGINVLELEATDHRYINFSSRVLRRFFNRCYREVMHVQPQLRAGKNQKNTTFSLDDASWCMFPPDFELLET</sequence>
<reference evidence="1 2" key="1">
    <citation type="journal article" date="2021" name="Commun. Biol.">
        <title>The genome of Shorea leprosula (Dipterocarpaceae) highlights the ecological relevance of drought in aseasonal tropical rainforests.</title>
        <authorList>
            <person name="Ng K.K.S."/>
            <person name="Kobayashi M.J."/>
            <person name="Fawcett J.A."/>
            <person name="Hatakeyama M."/>
            <person name="Paape T."/>
            <person name="Ng C.H."/>
            <person name="Ang C.C."/>
            <person name="Tnah L.H."/>
            <person name="Lee C.T."/>
            <person name="Nishiyama T."/>
            <person name="Sese J."/>
            <person name="O'Brien M.J."/>
            <person name="Copetti D."/>
            <person name="Mohd Noor M.I."/>
            <person name="Ong R.C."/>
            <person name="Putra M."/>
            <person name="Sireger I.Z."/>
            <person name="Indrioko S."/>
            <person name="Kosugi Y."/>
            <person name="Izuno A."/>
            <person name="Isagi Y."/>
            <person name="Lee S.L."/>
            <person name="Shimizu K.K."/>
        </authorList>
    </citation>
    <scope>NUCLEOTIDE SEQUENCE [LARGE SCALE GENOMIC DNA]</scope>
    <source>
        <strain evidence="1">214</strain>
    </source>
</reference>
<dbReference type="Proteomes" id="UP001054252">
    <property type="component" value="Unassembled WGS sequence"/>
</dbReference>
<organism evidence="1 2">
    <name type="scientific">Rubroshorea leprosula</name>
    <dbReference type="NCBI Taxonomy" id="152421"/>
    <lineage>
        <taxon>Eukaryota</taxon>
        <taxon>Viridiplantae</taxon>
        <taxon>Streptophyta</taxon>
        <taxon>Embryophyta</taxon>
        <taxon>Tracheophyta</taxon>
        <taxon>Spermatophyta</taxon>
        <taxon>Magnoliopsida</taxon>
        <taxon>eudicotyledons</taxon>
        <taxon>Gunneridae</taxon>
        <taxon>Pentapetalae</taxon>
        <taxon>rosids</taxon>
        <taxon>malvids</taxon>
        <taxon>Malvales</taxon>
        <taxon>Dipterocarpaceae</taxon>
        <taxon>Rubroshorea</taxon>
    </lineage>
</organism>
<protein>
    <submittedName>
        <fullName evidence="1">Uncharacterized protein</fullName>
    </submittedName>
</protein>
<keyword evidence="2" id="KW-1185">Reference proteome</keyword>
<name>A0AAV5L1I7_9ROSI</name>